<evidence type="ECO:0000313" key="6">
    <source>
        <dbReference type="Proteomes" id="UP001152795"/>
    </source>
</evidence>
<organism evidence="5 6">
    <name type="scientific">Paramuricea clavata</name>
    <name type="common">Red gorgonian</name>
    <name type="synonym">Violescent sea-whip</name>
    <dbReference type="NCBI Taxonomy" id="317549"/>
    <lineage>
        <taxon>Eukaryota</taxon>
        <taxon>Metazoa</taxon>
        <taxon>Cnidaria</taxon>
        <taxon>Anthozoa</taxon>
        <taxon>Octocorallia</taxon>
        <taxon>Malacalcyonacea</taxon>
        <taxon>Plexauridae</taxon>
        <taxon>Paramuricea</taxon>
    </lineage>
</organism>
<dbReference type="Gene3D" id="1.20.1070.10">
    <property type="entry name" value="Rhodopsin 7-helix transmembrane proteins"/>
    <property type="match status" value="1"/>
</dbReference>
<dbReference type="OrthoDB" id="5978087at2759"/>
<dbReference type="InterPro" id="IPR017981">
    <property type="entry name" value="GPCR_2-like_7TM"/>
</dbReference>
<name>A0A6S7LAN7_PARCT</name>
<dbReference type="PANTHER" id="PTHR45902">
    <property type="entry name" value="LATROPHILIN RECEPTOR-LIKE PROTEIN A"/>
    <property type="match status" value="1"/>
</dbReference>
<evidence type="ECO:0000313" key="5">
    <source>
        <dbReference type="EMBL" id="CAB4029579.1"/>
    </source>
</evidence>
<keyword evidence="3" id="KW-1133">Transmembrane helix</keyword>
<sequence length="339" mass="38491">MRVNLPGIRGHMMISSCLNCSRELQENCSNPHSDIDAETMPVEGPDGHTYKNRFCALGNGIKPENIKRWGYELICNEVEAYNETEKIRATVDRCLVNESQNCHAQDKAFLHNNCSWYYAPYLNITKYHTVCSPVKTCLPTPSINMTALKYAELKLKCHAYMRVVYHNGSFYKNFHCAMCYGIGPTELQNPPVITYPSTISIFFEIPQNKPNRYKEVNIKYATNRTAGTVNHSSNSFETTEFELEMYFNLIGVSISMVTLLFLLALYSLVPELRTTPGKIIIGLSTSILMYQIVLLVSPQFTENAVACSITAIILHFAILSSFAWMSIMSFDVWKTFGRN</sequence>
<evidence type="ECO:0000256" key="4">
    <source>
        <dbReference type="ARBA" id="ARBA00023136"/>
    </source>
</evidence>
<dbReference type="InterPro" id="IPR000832">
    <property type="entry name" value="GPCR_2_secretin-like"/>
</dbReference>
<keyword evidence="5" id="KW-0675">Receptor</keyword>
<evidence type="ECO:0000256" key="3">
    <source>
        <dbReference type="ARBA" id="ARBA00022989"/>
    </source>
</evidence>
<keyword evidence="4" id="KW-0472">Membrane</keyword>
<comment type="caution">
    <text evidence="5">The sequence shown here is derived from an EMBL/GenBank/DDBJ whole genome shotgun (WGS) entry which is preliminary data.</text>
</comment>
<reference evidence="5" key="1">
    <citation type="submission" date="2020-04" db="EMBL/GenBank/DDBJ databases">
        <authorList>
            <person name="Alioto T."/>
            <person name="Alioto T."/>
            <person name="Gomez Garrido J."/>
        </authorList>
    </citation>
    <scope>NUCLEOTIDE SEQUENCE</scope>
    <source>
        <strain evidence="5">A484AB</strain>
    </source>
</reference>
<accession>A0A6S7LAN7</accession>
<keyword evidence="2" id="KW-0812">Transmembrane</keyword>
<feature type="non-terminal residue" evidence="5">
    <location>
        <position position="339"/>
    </location>
</feature>
<comment type="subcellular location">
    <subcellularLocation>
        <location evidence="1">Membrane</location>
        <topology evidence="1">Multi-pass membrane protein</topology>
    </subcellularLocation>
</comment>
<keyword evidence="6" id="KW-1185">Reference proteome</keyword>
<dbReference type="GO" id="GO:0004930">
    <property type="term" value="F:G protein-coupled receptor activity"/>
    <property type="evidence" value="ECO:0007669"/>
    <property type="project" value="InterPro"/>
</dbReference>
<dbReference type="PANTHER" id="PTHR45902:SF1">
    <property type="entry name" value="LATROPHILIN RECEPTOR-LIKE PROTEIN A"/>
    <property type="match status" value="1"/>
</dbReference>
<gene>
    <name evidence="5" type="ORF">PACLA_8A053170</name>
</gene>
<dbReference type="InterPro" id="IPR053231">
    <property type="entry name" value="GPCR_LN-TM7"/>
</dbReference>
<dbReference type="Proteomes" id="UP001152795">
    <property type="component" value="Unassembled WGS sequence"/>
</dbReference>
<dbReference type="PROSITE" id="PS50261">
    <property type="entry name" value="G_PROTEIN_RECEP_F2_4"/>
    <property type="match status" value="1"/>
</dbReference>
<evidence type="ECO:0000256" key="1">
    <source>
        <dbReference type="ARBA" id="ARBA00004141"/>
    </source>
</evidence>
<dbReference type="GO" id="GO:0016020">
    <property type="term" value="C:membrane"/>
    <property type="evidence" value="ECO:0007669"/>
    <property type="project" value="UniProtKB-SubCell"/>
</dbReference>
<dbReference type="AlphaFoldDB" id="A0A6S7LAN7"/>
<dbReference type="GO" id="GO:0007166">
    <property type="term" value="P:cell surface receptor signaling pathway"/>
    <property type="evidence" value="ECO:0007669"/>
    <property type="project" value="InterPro"/>
</dbReference>
<dbReference type="EMBL" id="CACRXK020016264">
    <property type="protein sequence ID" value="CAB4029579.1"/>
    <property type="molecule type" value="Genomic_DNA"/>
</dbReference>
<evidence type="ECO:0000256" key="2">
    <source>
        <dbReference type="ARBA" id="ARBA00022692"/>
    </source>
</evidence>
<dbReference type="Pfam" id="PF00002">
    <property type="entry name" value="7tm_2"/>
    <property type="match status" value="1"/>
</dbReference>
<protein>
    <submittedName>
        <fullName evidence="5">Latrophilin receptor A</fullName>
    </submittedName>
</protein>
<proteinExistence type="predicted"/>